<comment type="caution">
    <text evidence="2">The sequence shown here is derived from an EMBL/GenBank/DDBJ whole genome shotgun (WGS) entry which is preliminary data.</text>
</comment>
<evidence type="ECO:0000256" key="1">
    <source>
        <dbReference type="SAM" id="Phobius"/>
    </source>
</evidence>
<dbReference type="InterPro" id="IPR010331">
    <property type="entry name" value="ExoD"/>
</dbReference>
<dbReference type="PANTHER" id="PTHR41795:SF1">
    <property type="entry name" value="EXOPOLYSACCHARIDE SYNTHESIS PROTEIN"/>
    <property type="match status" value="1"/>
</dbReference>
<keyword evidence="1" id="KW-0472">Membrane</keyword>
<keyword evidence="1" id="KW-0812">Transmembrane</keyword>
<dbReference type="Proteomes" id="UP001157910">
    <property type="component" value="Unassembled WGS sequence"/>
</dbReference>
<name>A0ABY1QHZ4_9SPHN</name>
<dbReference type="PIRSF" id="PIRSF033239">
    <property type="entry name" value="ExoD"/>
    <property type="match status" value="1"/>
</dbReference>
<dbReference type="PANTHER" id="PTHR41795">
    <property type="entry name" value="EXOPOLYSACCHARIDE SYNTHESIS PROTEIN"/>
    <property type="match status" value="1"/>
</dbReference>
<dbReference type="Pfam" id="PF06055">
    <property type="entry name" value="ExoD"/>
    <property type="match status" value="1"/>
</dbReference>
<keyword evidence="1" id="KW-1133">Transmembrane helix</keyword>
<accession>A0ABY1QHZ4</accession>
<dbReference type="EMBL" id="FXUI01000006">
    <property type="protein sequence ID" value="SMP71414.1"/>
    <property type="molecule type" value="Genomic_DNA"/>
</dbReference>
<protein>
    <submittedName>
        <fullName evidence="2">Uncharacterized conserved protein</fullName>
    </submittedName>
</protein>
<reference evidence="2 3" key="1">
    <citation type="submission" date="2017-05" db="EMBL/GenBank/DDBJ databases">
        <authorList>
            <person name="Varghese N."/>
            <person name="Submissions S."/>
        </authorList>
    </citation>
    <scope>NUCLEOTIDE SEQUENCE [LARGE SCALE GENOMIC DNA]</scope>
    <source>
        <strain evidence="2 3">SM16</strain>
    </source>
</reference>
<evidence type="ECO:0000313" key="2">
    <source>
        <dbReference type="EMBL" id="SMP71414.1"/>
    </source>
</evidence>
<feature type="transmembrane region" description="Helical" evidence="1">
    <location>
        <begin position="54"/>
        <end position="77"/>
    </location>
</feature>
<proteinExistence type="predicted"/>
<dbReference type="RefSeq" id="WP_103729488.1">
    <property type="nucleotide sequence ID" value="NZ_FXUI01000006.1"/>
</dbReference>
<feature type="transmembrane region" description="Helical" evidence="1">
    <location>
        <begin position="149"/>
        <end position="169"/>
    </location>
</feature>
<sequence>MKKEDSALGKLLDNIEKLAKEDRKVTIGQIVEVLGGRSYGPFLLFPALLEMSPIGGIPGLPTALAAIIIVFAAQIAIGKEHMWLPQFIKKRQISCDRILKALPSLRKMARFLDRWFHGRLESLTRGIWLRVAALCVICLALTVPPLELLPFASTAPMAAIAAFGLALLVGDGLLMALAFVAAGLALAIGVGVVGK</sequence>
<evidence type="ECO:0000313" key="3">
    <source>
        <dbReference type="Proteomes" id="UP001157910"/>
    </source>
</evidence>
<organism evidence="2 3">
    <name type="scientific">Novosphingobium panipatense</name>
    <dbReference type="NCBI Taxonomy" id="428991"/>
    <lineage>
        <taxon>Bacteria</taxon>
        <taxon>Pseudomonadati</taxon>
        <taxon>Pseudomonadota</taxon>
        <taxon>Alphaproteobacteria</taxon>
        <taxon>Sphingomonadales</taxon>
        <taxon>Sphingomonadaceae</taxon>
        <taxon>Novosphingobium</taxon>
    </lineage>
</organism>
<keyword evidence="3" id="KW-1185">Reference proteome</keyword>
<feature type="transmembrane region" description="Helical" evidence="1">
    <location>
        <begin position="176"/>
        <end position="194"/>
    </location>
</feature>
<gene>
    <name evidence="2" type="ORF">SAMN06296065_1061</name>
</gene>
<feature type="transmembrane region" description="Helical" evidence="1">
    <location>
        <begin position="127"/>
        <end position="143"/>
    </location>
</feature>